<protein>
    <submittedName>
        <fullName evidence="1">Uncharacterized protein</fullName>
    </submittedName>
</protein>
<gene>
    <name evidence="1" type="ORF">RSOL_509600</name>
</gene>
<dbReference type="Proteomes" id="UP000030108">
    <property type="component" value="Unassembled WGS sequence"/>
</dbReference>
<comment type="caution">
    <text evidence="1">The sequence shown here is derived from an EMBL/GenBank/DDBJ whole genome shotgun (WGS) entry which is preliminary data.</text>
</comment>
<accession>X8JSU9</accession>
<dbReference type="AlphaFoldDB" id="X8JSU9"/>
<dbReference type="EMBL" id="JATN01000308">
    <property type="protein sequence ID" value="EUC66827.1"/>
    <property type="molecule type" value="Genomic_DNA"/>
</dbReference>
<reference evidence="2" key="1">
    <citation type="journal article" date="2014" name="Genome Announc.">
        <title>Draft genome sequence of the plant-pathogenic soil fungus Rhizoctonia solani anastomosis group 3 strain Rhs1AP.</title>
        <authorList>
            <person name="Cubeta M.A."/>
            <person name="Thomas E."/>
            <person name="Dean R.A."/>
            <person name="Jabaji S."/>
            <person name="Neate S.M."/>
            <person name="Tavantzis S."/>
            <person name="Toda T."/>
            <person name="Vilgalys R."/>
            <person name="Bharathan N."/>
            <person name="Fedorova-Abrams N."/>
            <person name="Pakala S.B."/>
            <person name="Pakala S.M."/>
            <person name="Zafar N."/>
            <person name="Joardar V."/>
            <person name="Losada L."/>
            <person name="Nierman W.C."/>
        </authorList>
    </citation>
    <scope>NUCLEOTIDE SEQUENCE [LARGE SCALE GENOMIC DNA]</scope>
    <source>
        <strain evidence="2">AG-3</strain>
    </source>
</reference>
<organism evidence="1 2">
    <name type="scientific">Rhizoctonia solani AG-3 Rhs1AP</name>
    <dbReference type="NCBI Taxonomy" id="1086054"/>
    <lineage>
        <taxon>Eukaryota</taxon>
        <taxon>Fungi</taxon>
        <taxon>Dikarya</taxon>
        <taxon>Basidiomycota</taxon>
        <taxon>Agaricomycotina</taxon>
        <taxon>Agaricomycetes</taxon>
        <taxon>Cantharellales</taxon>
        <taxon>Ceratobasidiaceae</taxon>
        <taxon>Rhizoctonia</taxon>
    </lineage>
</organism>
<name>X8JSU9_9AGAM</name>
<evidence type="ECO:0000313" key="2">
    <source>
        <dbReference type="Proteomes" id="UP000030108"/>
    </source>
</evidence>
<evidence type="ECO:0000313" key="1">
    <source>
        <dbReference type="EMBL" id="EUC66827.1"/>
    </source>
</evidence>
<sequence>MSLPTRLACRSPMATPDPAISPLPVFPPLVPTALQTSISSSNLPSRPRLVCRSAKTYVPRASPVRMLPASVRVRHVHRLYPVSAALSMAIRRWWCPKPREVSAKYSEWPGQKSSKCLRLDWAAVPPHQVQAPAQISSVAFPRAAKRALAQSLRYPTFHPNISSNALHSLPRAN</sequence>
<proteinExistence type="predicted"/>